<dbReference type="CDD" id="cd11537">
    <property type="entry name" value="NTP-PPase_RS21-C6_like"/>
    <property type="match status" value="1"/>
</dbReference>
<dbReference type="PIRSF" id="PIRSF029826">
    <property type="entry name" value="UCP029826_pph"/>
    <property type="match status" value="1"/>
</dbReference>
<dbReference type="SUPFAM" id="SSF101386">
    <property type="entry name" value="all-alpha NTP pyrophosphatases"/>
    <property type="match status" value="1"/>
</dbReference>
<keyword evidence="1" id="KW-0378">Hydrolase</keyword>
<name>A0A4R1B819_9PROT</name>
<organism evidence="1 2">
    <name type="scientific">Parasulfuritortus cantonensis</name>
    <dbReference type="NCBI Taxonomy" id="2528202"/>
    <lineage>
        <taxon>Bacteria</taxon>
        <taxon>Pseudomonadati</taxon>
        <taxon>Pseudomonadota</taxon>
        <taxon>Betaproteobacteria</taxon>
        <taxon>Nitrosomonadales</taxon>
        <taxon>Thiobacillaceae</taxon>
        <taxon>Parasulfuritortus</taxon>
    </lineage>
</organism>
<gene>
    <name evidence="1" type="ORF">EZJ19_13255</name>
</gene>
<evidence type="ECO:0000313" key="2">
    <source>
        <dbReference type="Proteomes" id="UP000295443"/>
    </source>
</evidence>
<protein>
    <submittedName>
        <fullName evidence="1">Nucleotide pyrophosphohydrolase</fullName>
    </submittedName>
</protein>
<dbReference type="InterPro" id="IPR052555">
    <property type="entry name" value="dCTP_Pyrophosphatase"/>
</dbReference>
<dbReference type="InterPro" id="IPR025984">
    <property type="entry name" value="DCTPP"/>
</dbReference>
<dbReference type="EMBL" id="SJZB01000046">
    <property type="protein sequence ID" value="TCJ11979.1"/>
    <property type="molecule type" value="Genomic_DNA"/>
</dbReference>
<keyword evidence="2" id="KW-1185">Reference proteome</keyword>
<dbReference type="Proteomes" id="UP000295443">
    <property type="component" value="Unassembled WGS sequence"/>
</dbReference>
<dbReference type="GO" id="GO:0009143">
    <property type="term" value="P:nucleoside triphosphate catabolic process"/>
    <property type="evidence" value="ECO:0007669"/>
    <property type="project" value="InterPro"/>
</dbReference>
<comment type="caution">
    <text evidence="1">The sequence shown here is derived from an EMBL/GenBank/DDBJ whole genome shotgun (WGS) entry which is preliminary data.</text>
</comment>
<accession>A0A4R1B819</accession>
<reference evidence="1 2" key="1">
    <citation type="submission" date="2019-03" db="EMBL/GenBank/DDBJ databases">
        <title>Genome sequence of Thiobacillaceae bacterium LSR1, a sulfur-oxidizing bacterium isolated from freshwater sediment.</title>
        <authorList>
            <person name="Li S."/>
        </authorList>
    </citation>
    <scope>NUCLEOTIDE SEQUENCE [LARGE SCALE GENOMIC DNA]</scope>
    <source>
        <strain evidence="1 2">LSR1</strain>
    </source>
</reference>
<evidence type="ECO:0000313" key="1">
    <source>
        <dbReference type="EMBL" id="TCJ11979.1"/>
    </source>
</evidence>
<sequence>MATLPELAEAVRAFGRERDWHLYHTPKNLTAALIVEAAELLEPFQWLTPEQSLNLPAAKKEAVRQEMADVLIYLVSLANCLDIDLIKAAEDKLAINAAKYPVEKAKGNAAKYDEL</sequence>
<proteinExistence type="predicted"/>
<dbReference type="AlphaFoldDB" id="A0A4R1B819"/>
<dbReference type="GO" id="GO:0047429">
    <property type="term" value="F:nucleoside triphosphate diphosphatase activity"/>
    <property type="evidence" value="ECO:0007669"/>
    <property type="project" value="InterPro"/>
</dbReference>
<dbReference type="PANTHER" id="PTHR46523:SF1">
    <property type="entry name" value="DCTP PYROPHOSPHATASE 1"/>
    <property type="match status" value="1"/>
</dbReference>
<dbReference type="Gene3D" id="1.10.287.1080">
    <property type="entry name" value="MazG-like"/>
    <property type="match status" value="1"/>
</dbReference>
<dbReference type="Pfam" id="PF12643">
    <property type="entry name" value="MazG-like"/>
    <property type="match status" value="1"/>
</dbReference>
<dbReference type="OrthoDB" id="9791898at2"/>
<dbReference type="PANTHER" id="PTHR46523">
    <property type="entry name" value="DCTP PYROPHOSPHATASE 1"/>
    <property type="match status" value="1"/>
</dbReference>